<comment type="caution">
    <text evidence="5">The sequence shown here is derived from an EMBL/GenBank/DDBJ whole genome shotgun (WGS) entry which is preliminary data.</text>
</comment>
<gene>
    <name evidence="5" type="ORF">GBZ86_13315</name>
</gene>
<keyword evidence="6" id="KW-1185">Reference proteome</keyword>
<dbReference type="InterPro" id="IPR014036">
    <property type="entry name" value="DeoR-like_C"/>
</dbReference>
<proteinExistence type="predicted"/>
<protein>
    <submittedName>
        <fullName evidence="5">DeoR family transcriptional regulator</fullName>
    </submittedName>
</protein>
<dbReference type="InterPro" id="IPR011991">
    <property type="entry name" value="ArsR-like_HTH"/>
</dbReference>
<evidence type="ECO:0000259" key="4">
    <source>
        <dbReference type="PROSITE" id="PS51000"/>
    </source>
</evidence>
<dbReference type="SMART" id="SM00420">
    <property type="entry name" value="HTH_DEOR"/>
    <property type="match status" value="1"/>
</dbReference>
<dbReference type="Proteomes" id="UP000430345">
    <property type="component" value="Unassembled WGS sequence"/>
</dbReference>
<evidence type="ECO:0000313" key="6">
    <source>
        <dbReference type="Proteomes" id="UP000430345"/>
    </source>
</evidence>
<dbReference type="SUPFAM" id="SSF46785">
    <property type="entry name" value="Winged helix' DNA-binding domain"/>
    <property type="match status" value="1"/>
</dbReference>
<dbReference type="EMBL" id="WHJC01000291">
    <property type="protein sequence ID" value="MPQ44716.1"/>
    <property type="molecule type" value="Genomic_DNA"/>
</dbReference>
<dbReference type="Gene3D" id="1.10.10.10">
    <property type="entry name" value="Winged helix-like DNA-binding domain superfamily/Winged helix DNA-binding domain"/>
    <property type="match status" value="1"/>
</dbReference>
<dbReference type="PANTHER" id="PTHR30363:SF44">
    <property type="entry name" value="AGA OPERON TRANSCRIPTIONAL REPRESSOR-RELATED"/>
    <property type="match status" value="1"/>
</dbReference>
<dbReference type="InterPro" id="IPR050313">
    <property type="entry name" value="Carb_Metab_HTH_regulators"/>
</dbReference>
<dbReference type="Pfam" id="PF00455">
    <property type="entry name" value="DeoRC"/>
    <property type="match status" value="1"/>
</dbReference>
<dbReference type="SMART" id="SM01134">
    <property type="entry name" value="DeoRC"/>
    <property type="match status" value="1"/>
</dbReference>
<dbReference type="PROSITE" id="PS00894">
    <property type="entry name" value="HTH_DEOR_1"/>
    <property type="match status" value="1"/>
</dbReference>
<dbReference type="PANTHER" id="PTHR30363">
    <property type="entry name" value="HTH-TYPE TRANSCRIPTIONAL REGULATOR SRLR-RELATED"/>
    <property type="match status" value="1"/>
</dbReference>
<feature type="domain" description="HTH deoR-type" evidence="4">
    <location>
        <begin position="8"/>
        <end position="63"/>
    </location>
</feature>
<keyword evidence="2" id="KW-0238">DNA-binding</keyword>
<dbReference type="SUPFAM" id="SSF100950">
    <property type="entry name" value="NagB/RpiA/CoA transferase-like"/>
    <property type="match status" value="1"/>
</dbReference>
<organism evidence="5 6">
    <name type="scientific">Clostridium tarantellae</name>
    <dbReference type="NCBI Taxonomy" id="39493"/>
    <lineage>
        <taxon>Bacteria</taxon>
        <taxon>Bacillati</taxon>
        <taxon>Bacillota</taxon>
        <taxon>Clostridia</taxon>
        <taxon>Eubacteriales</taxon>
        <taxon>Clostridiaceae</taxon>
        <taxon>Clostridium</taxon>
    </lineage>
</organism>
<dbReference type="InterPro" id="IPR018356">
    <property type="entry name" value="Tscrpt_reg_HTH_DeoR_CS"/>
</dbReference>
<evidence type="ECO:0000313" key="5">
    <source>
        <dbReference type="EMBL" id="MPQ44716.1"/>
    </source>
</evidence>
<dbReference type="PROSITE" id="PS51000">
    <property type="entry name" value="HTH_DEOR_2"/>
    <property type="match status" value="1"/>
</dbReference>
<dbReference type="RefSeq" id="WP_152891416.1">
    <property type="nucleotide sequence ID" value="NZ_WHJC01000291.1"/>
</dbReference>
<dbReference type="InterPro" id="IPR001034">
    <property type="entry name" value="DeoR_HTH"/>
</dbReference>
<dbReference type="InterPro" id="IPR036388">
    <property type="entry name" value="WH-like_DNA-bd_sf"/>
</dbReference>
<dbReference type="AlphaFoldDB" id="A0A6I1MMJ6"/>
<dbReference type="Pfam" id="PF08220">
    <property type="entry name" value="HTH_DeoR"/>
    <property type="match status" value="1"/>
</dbReference>
<dbReference type="GO" id="GO:0003700">
    <property type="term" value="F:DNA-binding transcription factor activity"/>
    <property type="evidence" value="ECO:0007669"/>
    <property type="project" value="InterPro"/>
</dbReference>
<dbReference type="Gene3D" id="3.40.50.1360">
    <property type="match status" value="1"/>
</dbReference>
<keyword evidence="1" id="KW-0805">Transcription regulation</keyword>
<keyword evidence="3" id="KW-0804">Transcription</keyword>
<evidence type="ECO:0000256" key="2">
    <source>
        <dbReference type="ARBA" id="ARBA00023125"/>
    </source>
</evidence>
<name>A0A6I1MMJ6_9CLOT</name>
<sequence length="258" mass="28817">MKKSKDFISKRQQFILNELKEKHTIKTDDLANSLNVSPITIRRDLQFFEEEGLVERFYGGAKLVNYSLNEDENINNTYEEELTVKKSLAKYAASLIEDGDTIFINSSSTAIQILEFIEDKHVTVITNNGNALLSIKNPCIELILTGGEVNKRKKCMVGDYAINILSKITADKCFLGVSGISSKSGLSTSILQETAINTLMLKRCNGPTIILADSTKVGKDHNFIIGELNRVSYIITTSEADITEINRFKEKNINVVQI</sequence>
<evidence type="ECO:0000256" key="1">
    <source>
        <dbReference type="ARBA" id="ARBA00023015"/>
    </source>
</evidence>
<dbReference type="InterPro" id="IPR036390">
    <property type="entry name" value="WH_DNA-bd_sf"/>
</dbReference>
<dbReference type="InterPro" id="IPR037171">
    <property type="entry name" value="NagB/RpiA_transferase-like"/>
</dbReference>
<reference evidence="5 6" key="1">
    <citation type="submission" date="2019-10" db="EMBL/GenBank/DDBJ databases">
        <title>The Genome Sequence of Clostridium tarantellae Isolated from Fish Brain.</title>
        <authorList>
            <person name="Bano L."/>
            <person name="Kiel M."/>
            <person name="Sales G."/>
            <person name="Doxey A.C."/>
            <person name="Mansfield M.J."/>
            <person name="Schiavone M."/>
            <person name="Rossetto O."/>
            <person name="Pirazzini M."/>
            <person name="Dobrindt U."/>
            <person name="Montecucco C."/>
        </authorList>
    </citation>
    <scope>NUCLEOTIDE SEQUENCE [LARGE SCALE GENOMIC DNA]</scope>
    <source>
        <strain evidence="5 6">DSM 3997</strain>
    </source>
</reference>
<evidence type="ECO:0000256" key="3">
    <source>
        <dbReference type="ARBA" id="ARBA00023163"/>
    </source>
</evidence>
<accession>A0A6I1MMJ6</accession>
<dbReference type="CDD" id="cd00090">
    <property type="entry name" value="HTH_ARSR"/>
    <property type="match status" value="1"/>
</dbReference>
<dbReference type="GO" id="GO:0003677">
    <property type="term" value="F:DNA binding"/>
    <property type="evidence" value="ECO:0007669"/>
    <property type="project" value="UniProtKB-KW"/>
</dbReference>
<dbReference type="PRINTS" id="PR00037">
    <property type="entry name" value="HTHLACR"/>
</dbReference>
<dbReference type="OrthoDB" id="9797223at2"/>